<evidence type="ECO:0000313" key="3">
    <source>
        <dbReference type="Proteomes" id="UP000260665"/>
    </source>
</evidence>
<dbReference type="Proteomes" id="UP000260665">
    <property type="component" value="Unassembled WGS sequence"/>
</dbReference>
<comment type="caution">
    <text evidence="2">The sequence shown here is derived from an EMBL/GenBank/DDBJ whole genome shotgun (WGS) entry which is preliminary data.</text>
</comment>
<dbReference type="AlphaFoldDB" id="A0A3E1R5Y7"/>
<dbReference type="RefSeq" id="WP_117180445.1">
    <property type="nucleotide sequence ID" value="NZ_QFZK01000045.1"/>
</dbReference>
<keyword evidence="3" id="KW-1185">Reference proteome</keyword>
<reference evidence="2 3" key="1">
    <citation type="submission" date="2018-05" db="EMBL/GenBank/DDBJ databases">
        <title>Rhodoferax soyangensis sp.nov., isolated from an oligotrophic freshwater lake.</title>
        <authorList>
            <person name="Park M."/>
        </authorList>
    </citation>
    <scope>NUCLEOTIDE SEQUENCE [LARGE SCALE GENOMIC DNA]</scope>
    <source>
        <strain evidence="2 3">IMCC26218</strain>
    </source>
</reference>
<organism evidence="2 3">
    <name type="scientific">Rhodoferax lacus</name>
    <dbReference type="NCBI Taxonomy" id="2184758"/>
    <lineage>
        <taxon>Bacteria</taxon>
        <taxon>Pseudomonadati</taxon>
        <taxon>Pseudomonadota</taxon>
        <taxon>Betaproteobacteria</taxon>
        <taxon>Burkholderiales</taxon>
        <taxon>Comamonadaceae</taxon>
        <taxon>Rhodoferax</taxon>
    </lineage>
</organism>
<proteinExistence type="predicted"/>
<accession>A0A3E1R5Y7</accession>
<dbReference type="EMBL" id="QFZK01000045">
    <property type="protein sequence ID" value="RFO94611.1"/>
    <property type="molecule type" value="Genomic_DNA"/>
</dbReference>
<evidence type="ECO:0000256" key="1">
    <source>
        <dbReference type="SAM" id="MobiDB-lite"/>
    </source>
</evidence>
<sequence length="170" mass="18981">MKKQAKRATNSSNRVAQARGLSSIEKSRTEWISFSWPGPHPLSKVHPSEYQKVATMLCIQIVVAAIGETSMLETAIDAATFYASLVPEELFKMCTAVSESMILNAQNKCFASRPQGKDVVVKMLNDTSALNVFLSMHSDAVVSTDEEVLEYFIEDIHLYYFDWKSDTSSD</sequence>
<protein>
    <submittedName>
        <fullName evidence="2">Uncharacterized protein</fullName>
    </submittedName>
</protein>
<evidence type="ECO:0000313" key="2">
    <source>
        <dbReference type="EMBL" id="RFO94611.1"/>
    </source>
</evidence>
<feature type="region of interest" description="Disordered" evidence="1">
    <location>
        <begin position="1"/>
        <end position="21"/>
    </location>
</feature>
<name>A0A3E1R5Y7_9BURK</name>
<gene>
    <name evidence="2" type="ORF">DIC66_22635</name>
</gene>